<proteinExistence type="predicted"/>
<accession>A0A6J7WN39</accession>
<evidence type="ECO:0000313" key="1">
    <source>
        <dbReference type="EMBL" id="CAB5218228.1"/>
    </source>
</evidence>
<dbReference type="EMBL" id="LR798257">
    <property type="protein sequence ID" value="CAB5218228.1"/>
    <property type="molecule type" value="Genomic_DNA"/>
</dbReference>
<reference evidence="1" key="1">
    <citation type="submission" date="2020-05" db="EMBL/GenBank/DDBJ databases">
        <authorList>
            <person name="Chiriac C."/>
            <person name="Salcher M."/>
            <person name="Ghai R."/>
            <person name="Kavagutti S V."/>
        </authorList>
    </citation>
    <scope>NUCLEOTIDE SEQUENCE</scope>
</reference>
<name>A0A6J7WN39_9CAUD</name>
<protein>
    <submittedName>
        <fullName evidence="1">Uncharacterized protein</fullName>
    </submittedName>
</protein>
<organism evidence="1">
    <name type="scientific">uncultured Caudovirales phage</name>
    <dbReference type="NCBI Taxonomy" id="2100421"/>
    <lineage>
        <taxon>Viruses</taxon>
        <taxon>Duplodnaviria</taxon>
        <taxon>Heunggongvirae</taxon>
        <taxon>Uroviricota</taxon>
        <taxon>Caudoviricetes</taxon>
        <taxon>Peduoviridae</taxon>
        <taxon>Maltschvirus</taxon>
        <taxon>Maltschvirus maltsch</taxon>
    </lineage>
</organism>
<sequence length="66" mass="7729">MKFYYAPIKEKVNETYLEKAGFSPFAEKDYELTATLVVDAATEEEAYDVRKTITNIDQWELIKTEE</sequence>
<gene>
    <name evidence="1" type="ORF">UFOVP204_110</name>
</gene>